<dbReference type="GO" id="GO:0043138">
    <property type="term" value="F:3'-5' DNA helicase activity"/>
    <property type="evidence" value="ECO:0007669"/>
    <property type="project" value="TreeGrafter"/>
</dbReference>
<name>A0A5M6IV14_9PROT</name>
<dbReference type="AlphaFoldDB" id="A0A5M6IV14"/>
<evidence type="ECO:0000256" key="4">
    <source>
        <dbReference type="ARBA" id="ARBA00022840"/>
    </source>
</evidence>
<dbReference type="GO" id="GO:0000725">
    <property type="term" value="P:recombinational repair"/>
    <property type="evidence" value="ECO:0007669"/>
    <property type="project" value="TreeGrafter"/>
</dbReference>
<keyword evidence="2" id="KW-0378">Hydrolase</keyword>
<proteinExistence type="predicted"/>
<reference evidence="7 8" key="1">
    <citation type="submission" date="2019-09" db="EMBL/GenBank/DDBJ databases">
        <title>Genome sequence of Rhodovastum atsumiense, a diverse member of the Acetobacteraceae family of non-sulfur purple photosynthetic bacteria.</title>
        <authorList>
            <person name="Meyer T."/>
            <person name="Kyndt J."/>
        </authorList>
    </citation>
    <scope>NUCLEOTIDE SEQUENCE [LARGE SCALE GENOMIC DNA]</scope>
    <source>
        <strain evidence="7 8">DSM 21279</strain>
    </source>
</reference>
<dbReference type="InterPro" id="IPR014016">
    <property type="entry name" value="UvrD-like_ATP-bd"/>
</dbReference>
<keyword evidence="8" id="KW-1185">Reference proteome</keyword>
<dbReference type="SUPFAM" id="SSF52540">
    <property type="entry name" value="P-loop containing nucleoside triphosphate hydrolases"/>
    <property type="match status" value="1"/>
</dbReference>
<keyword evidence="3" id="KW-0347">Helicase</keyword>
<sequence>MSRRIVSPPVEAFSKLRQPLTAGERAVFEMFDRNLPIEWEIYVQPHMNGLRPDFVLLNPKVGIGVFEVKDWDLDVMRYSVEDDGGGIPVLVAQRDGKHFSMQRENPVIKVRLYKRSIYELYCPRLETNNGFAAITAGVIFPYAATQRVRDLMKHFLSHEEVEEYAKYHPVSGMAEVRSAKVRAVFPEAFRPGSRIMTEALAQDLRGWLVEPDFAATQREPLILDHNQKNLVITWPTSGYRRIKGPAGSGKSLVLAARAAHRANQGKSVLIVTFNITLWHYLKDLVVRGLKKSSNIELIRFDHFHNFCKRACYEAGFNGRYDSLFEDYLKLKDKRQKDYLFRVAIPRLAEEALESGNVEPFDTIMVDEGQDHEPKWWNIIRKALKEGGEMLLVADATQDVYGTGKAWTEEAMHGMGFSRGRWAQLKTSYRLPPIAKNYARNFAERFLPPLTADLPDDGQTDLTLENCSLRWVQCPEEKGAEVCVSELMLLMRQTGTKGLANADITYLTDDTKVGEKVIAHLSDRNIRAISTFNQSVMERRREKMGFYMGSERIKATTLHSFKGWESRLLVVYVSQFRTDESKALVYAALTRLKRSPDGSWLTVVCATPELAAFGRTWPDYHERGHDVVLFHAVAK</sequence>
<dbReference type="GO" id="GO:0005524">
    <property type="term" value="F:ATP binding"/>
    <property type="evidence" value="ECO:0007669"/>
    <property type="project" value="UniProtKB-KW"/>
</dbReference>
<dbReference type="OrthoDB" id="7066673at2"/>
<comment type="caution">
    <text evidence="7">The sequence shown here is derived from an EMBL/GenBank/DDBJ whole genome shotgun (WGS) entry which is preliminary data.</text>
</comment>
<dbReference type="GO" id="GO:0016787">
    <property type="term" value="F:hydrolase activity"/>
    <property type="evidence" value="ECO:0007669"/>
    <property type="project" value="UniProtKB-KW"/>
</dbReference>
<dbReference type="InterPro" id="IPR000212">
    <property type="entry name" value="DNA_helicase_UvrD/REP"/>
</dbReference>
<keyword evidence="4" id="KW-0067">ATP-binding</keyword>
<dbReference type="EMBL" id="VWPK01000017">
    <property type="protein sequence ID" value="KAA5611789.1"/>
    <property type="molecule type" value="Genomic_DNA"/>
</dbReference>
<accession>A0A5M6IV14</accession>
<dbReference type="PANTHER" id="PTHR11070:SF2">
    <property type="entry name" value="ATP-DEPENDENT DNA HELICASE SRS2"/>
    <property type="match status" value="1"/>
</dbReference>
<evidence type="ECO:0000313" key="8">
    <source>
        <dbReference type="Proteomes" id="UP000325255"/>
    </source>
</evidence>
<dbReference type="GO" id="GO:0005829">
    <property type="term" value="C:cytosol"/>
    <property type="evidence" value="ECO:0007669"/>
    <property type="project" value="TreeGrafter"/>
</dbReference>
<evidence type="ECO:0000313" key="7">
    <source>
        <dbReference type="EMBL" id="KAA5611789.1"/>
    </source>
</evidence>
<gene>
    <name evidence="7" type="ORF">F1189_12165</name>
</gene>
<dbReference type="GO" id="GO:0003677">
    <property type="term" value="F:DNA binding"/>
    <property type="evidence" value="ECO:0007669"/>
    <property type="project" value="InterPro"/>
</dbReference>
<dbReference type="Pfam" id="PF00580">
    <property type="entry name" value="UvrD-helicase"/>
    <property type="match status" value="1"/>
</dbReference>
<evidence type="ECO:0000256" key="5">
    <source>
        <dbReference type="ARBA" id="ARBA00034923"/>
    </source>
</evidence>
<dbReference type="GO" id="GO:0033202">
    <property type="term" value="C:DNA helicase complex"/>
    <property type="evidence" value="ECO:0007669"/>
    <property type="project" value="TreeGrafter"/>
</dbReference>
<dbReference type="InterPro" id="IPR027417">
    <property type="entry name" value="P-loop_NTPase"/>
</dbReference>
<dbReference type="Proteomes" id="UP000325255">
    <property type="component" value="Unassembled WGS sequence"/>
</dbReference>
<evidence type="ECO:0000256" key="2">
    <source>
        <dbReference type="ARBA" id="ARBA00022801"/>
    </source>
</evidence>
<evidence type="ECO:0000259" key="6">
    <source>
        <dbReference type="Pfam" id="PF00580"/>
    </source>
</evidence>
<dbReference type="PANTHER" id="PTHR11070">
    <property type="entry name" value="UVRD / RECB / PCRA DNA HELICASE FAMILY MEMBER"/>
    <property type="match status" value="1"/>
</dbReference>
<protein>
    <recommendedName>
        <fullName evidence="5">DNA 3'-5' helicase II</fullName>
    </recommendedName>
</protein>
<dbReference type="Gene3D" id="3.40.50.300">
    <property type="entry name" value="P-loop containing nucleotide triphosphate hydrolases"/>
    <property type="match status" value="1"/>
</dbReference>
<evidence type="ECO:0000256" key="1">
    <source>
        <dbReference type="ARBA" id="ARBA00022741"/>
    </source>
</evidence>
<keyword evidence="1" id="KW-0547">Nucleotide-binding</keyword>
<organism evidence="7 8">
    <name type="scientific">Rhodovastum atsumiense</name>
    <dbReference type="NCBI Taxonomy" id="504468"/>
    <lineage>
        <taxon>Bacteria</taxon>
        <taxon>Pseudomonadati</taxon>
        <taxon>Pseudomonadota</taxon>
        <taxon>Alphaproteobacteria</taxon>
        <taxon>Acetobacterales</taxon>
        <taxon>Acetobacteraceae</taxon>
        <taxon>Rhodovastum</taxon>
    </lineage>
</organism>
<evidence type="ECO:0000256" key="3">
    <source>
        <dbReference type="ARBA" id="ARBA00022806"/>
    </source>
</evidence>
<feature type="domain" description="UvrD-like helicase ATP-binding" evidence="6">
    <location>
        <begin position="357"/>
        <end position="401"/>
    </location>
</feature>